<dbReference type="EMBL" id="CP032549">
    <property type="protein sequence ID" value="QIV86673.1"/>
    <property type="molecule type" value="Genomic_DNA"/>
</dbReference>
<dbReference type="PANTHER" id="PTHR48100">
    <property type="entry name" value="BROAD-SPECIFICITY PHOSPHATASE YOR283W-RELATED"/>
    <property type="match status" value="1"/>
</dbReference>
<dbReference type="GO" id="GO:0016791">
    <property type="term" value="F:phosphatase activity"/>
    <property type="evidence" value="ECO:0007669"/>
    <property type="project" value="TreeGrafter"/>
</dbReference>
<gene>
    <name evidence="5" type="ORF">D3791_05725</name>
</gene>
<feature type="binding site" evidence="4">
    <location>
        <begin position="48"/>
        <end position="55"/>
    </location>
    <ligand>
        <name>substrate</name>
    </ligand>
</feature>
<feature type="binding site" evidence="4">
    <location>
        <position position="99"/>
    </location>
    <ligand>
        <name>substrate</name>
    </ligand>
</feature>
<dbReference type="InterPro" id="IPR050275">
    <property type="entry name" value="PGM_Phosphatase"/>
</dbReference>
<dbReference type="Gene3D" id="3.40.50.1240">
    <property type="entry name" value="Phosphoglycerate mutase-like"/>
    <property type="match status" value="1"/>
</dbReference>
<proteinExistence type="predicted"/>
<evidence type="ECO:0000313" key="6">
    <source>
        <dbReference type="Proteomes" id="UP000502331"/>
    </source>
</evidence>
<protein>
    <submittedName>
        <fullName evidence="5">Histidine phosphatase family protein</fullName>
    </submittedName>
</protein>
<dbReference type="InterPro" id="IPR029033">
    <property type="entry name" value="His_PPase_superfam"/>
</dbReference>
<name>A0A6H0SGM9_9MICC</name>
<sequence>MRLKEHQLKATWLPTESEELRTTEQAKDPGVHARKKKMMSEQKIVLIRHGQTEWNKAGRLHGRSDLPMNDTGVRQAQQLAMDLSMQGPWAAVYSSPLFRALQTAQIIANGIGTRALYENPELMEQDFGDWEGKLVGHPADEQRQLNIGTGETEQHLVERAVNALFKICQQHPGENVLVVSHGALISSVLSALTGEADPRVANGTYRELDSQLLKNYVSREPLWH</sequence>
<dbReference type="PANTHER" id="PTHR48100:SF1">
    <property type="entry name" value="HISTIDINE PHOSPHATASE FAMILY PROTEIN-RELATED"/>
    <property type="match status" value="1"/>
</dbReference>
<reference evidence="5 6" key="1">
    <citation type="submission" date="2018-09" db="EMBL/GenBank/DDBJ databases">
        <title>Glutamicibacter mishrai S5-52T (LMG 29155T = KCTC 39846T).</title>
        <authorList>
            <person name="Das S.K."/>
        </authorList>
    </citation>
    <scope>NUCLEOTIDE SEQUENCE [LARGE SCALE GENOMIC DNA]</scope>
    <source>
        <strain evidence="5 6">S5-52</strain>
    </source>
</reference>
<dbReference type="InterPro" id="IPR013078">
    <property type="entry name" value="His_Pase_superF_clade-1"/>
</dbReference>
<evidence type="ECO:0000256" key="2">
    <source>
        <dbReference type="ARBA" id="ARBA00023235"/>
    </source>
</evidence>
<organism evidence="5 6">
    <name type="scientific">Glutamicibacter mishrai</name>
    <dbReference type="NCBI Taxonomy" id="1775880"/>
    <lineage>
        <taxon>Bacteria</taxon>
        <taxon>Bacillati</taxon>
        <taxon>Actinomycetota</taxon>
        <taxon>Actinomycetes</taxon>
        <taxon>Micrococcales</taxon>
        <taxon>Micrococcaceae</taxon>
        <taxon>Glutamicibacter</taxon>
    </lineage>
</organism>
<dbReference type="Pfam" id="PF00300">
    <property type="entry name" value="His_Phos_1"/>
    <property type="match status" value="1"/>
</dbReference>
<evidence type="ECO:0000256" key="4">
    <source>
        <dbReference type="PIRSR" id="PIRSR613078-2"/>
    </source>
</evidence>
<keyword evidence="1" id="KW-0324">Glycolysis</keyword>
<evidence type="ECO:0000256" key="1">
    <source>
        <dbReference type="ARBA" id="ARBA00023152"/>
    </source>
</evidence>
<dbReference type="Proteomes" id="UP000502331">
    <property type="component" value="Chromosome"/>
</dbReference>
<dbReference type="InterPro" id="IPR001345">
    <property type="entry name" value="PG/BPGM_mutase_AS"/>
</dbReference>
<dbReference type="SMART" id="SM00855">
    <property type="entry name" value="PGAM"/>
    <property type="match status" value="1"/>
</dbReference>
<dbReference type="CDD" id="cd07067">
    <property type="entry name" value="HP_PGM_like"/>
    <property type="match status" value="1"/>
</dbReference>
<dbReference type="PROSITE" id="PS00175">
    <property type="entry name" value="PG_MUTASE"/>
    <property type="match status" value="1"/>
</dbReference>
<keyword evidence="2" id="KW-0413">Isomerase</keyword>
<accession>A0A6H0SGM9</accession>
<feature type="active site" description="Proton donor/acceptor" evidence="3">
    <location>
        <position position="124"/>
    </location>
</feature>
<keyword evidence="6" id="KW-1185">Reference proteome</keyword>
<evidence type="ECO:0000256" key="3">
    <source>
        <dbReference type="PIRSR" id="PIRSR613078-1"/>
    </source>
</evidence>
<evidence type="ECO:0000313" key="5">
    <source>
        <dbReference type="EMBL" id="QIV86673.1"/>
    </source>
</evidence>
<dbReference type="SUPFAM" id="SSF53254">
    <property type="entry name" value="Phosphoglycerate mutase-like"/>
    <property type="match status" value="1"/>
</dbReference>
<feature type="active site" description="Tele-phosphohistidine intermediate" evidence="3">
    <location>
        <position position="49"/>
    </location>
</feature>
<dbReference type="GO" id="GO:0005737">
    <property type="term" value="C:cytoplasm"/>
    <property type="evidence" value="ECO:0007669"/>
    <property type="project" value="TreeGrafter"/>
</dbReference>
<dbReference type="AlphaFoldDB" id="A0A6H0SGM9"/>